<dbReference type="PROSITE" id="PS50989">
    <property type="entry name" value="COA_CT_CTER"/>
    <property type="match status" value="1"/>
</dbReference>
<gene>
    <name evidence="4" type="ORF">F1D05_27115</name>
</gene>
<dbReference type="InterPro" id="IPR011762">
    <property type="entry name" value="COA_CT_N"/>
</dbReference>
<dbReference type="RefSeq" id="WP_185443317.1">
    <property type="nucleotide sequence ID" value="NZ_CP043661.1"/>
</dbReference>
<comment type="similarity">
    <text evidence="1">Belongs to the AccD/PCCB family.</text>
</comment>
<dbReference type="InterPro" id="IPR034733">
    <property type="entry name" value="AcCoA_carboxyl_beta"/>
</dbReference>
<evidence type="ECO:0000259" key="3">
    <source>
        <dbReference type="PROSITE" id="PS50989"/>
    </source>
</evidence>
<dbReference type="GO" id="GO:0004658">
    <property type="term" value="F:propionyl-CoA carboxylase activity"/>
    <property type="evidence" value="ECO:0007669"/>
    <property type="project" value="UniProtKB-ARBA"/>
</dbReference>
<dbReference type="InterPro" id="IPR011763">
    <property type="entry name" value="COA_CT_C"/>
</dbReference>
<dbReference type="PANTHER" id="PTHR43842">
    <property type="entry name" value="PROPIONYL-COA CARBOXYLASE BETA CHAIN"/>
    <property type="match status" value="1"/>
</dbReference>
<dbReference type="GO" id="GO:0015977">
    <property type="term" value="P:carbon fixation"/>
    <property type="evidence" value="ECO:0007669"/>
    <property type="project" value="UniProtKB-ARBA"/>
</dbReference>
<dbReference type="InterPro" id="IPR051047">
    <property type="entry name" value="AccD/PCCB"/>
</dbReference>
<feature type="domain" description="CoA carboxyltransferase C-terminal" evidence="3">
    <location>
        <begin position="275"/>
        <end position="508"/>
    </location>
</feature>
<feature type="domain" description="CoA carboxyltransferase N-terminal" evidence="2">
    <location>
        <begin position="10"/>
        <end position="266"/>
    </location>
</feature>
<evidence type="ECO:0000256" key="1">
    <source>
        <dbReference type="ARBA" id="ARBA00006102"/>
    </source>
</evidence>
<evidence type="ECO:0000313" key="4">
    <source>
        <dbReference type="EMBL" id="QNE20913.1"/>
    </source>
</evidence>
<keyword evidence="5" id="KW-1185">Reference proteome</keyword>
<dbReference type="GO" id="GO:0009317">
    <property type="term" value="C:acetyl-CoA carboxylase complex"/>
    <property type="evidence" value="ECO:0007669"/>
    <property type="project" value="InterPro"/>
</dbReference>
<reference evidence="5" key="1">
    <citation type="submission" date="2019-09" db="EMBL/GenBank/DDBJ databases">
        <title>Antimicrobial potential of Antarctic Bacteria.</title>
        <authorList>
            <person name="Benaud N."/>
            <person name="Edwards R.J."/>
            <person name="Ferrari B.C."/>
        </authorList>
    </citation>
    <scope>NUCLEOTIDE SEQUENCE [LARGE SCALE GENOMIC DNA]</scope>
    <source>
        <strain evidence="5">SPB151</strain>
    </source>
</reference>
<dbReference type="InterPro" id="IPR000438">
    <property type="entry name" value="Acetyl_CoA_COase_Trfase_b_su"/>
</dbReference>
<dbReference type="Gene3D" id="3.90.226.10">
    <property type="entry name" value="2-enoyl-CoA Hydratase, Chain A, domain 1"/>
    <property type="match status" value="2"/>
</dbReference>
<organism evidence="4 5">
    <name type="scientific">Kribbella qitaiheensis</name>
    <dbReference type="NCBI Taxonomy" id="1544730"/>
    <lineage>
        <taxon>Bacteria</taxon>
        <taxon>Bacillati</taxon>
        <taxon>Actinomycetota</taxon>
        <taxon>Actinomycetes</taxon>
        <taxon>Propionibacteriales</taxon>
        <taxon>Kribbellaceae</taxon>
        <taxon>Kribbella</taxon>
    </lineage>
</organism>
<name>A0A7G6X3U8_9ACTN</name>
<dbReference type="PROSITE" id="PS50980">
    <property type="entry name" value="COA_CT_NTER"/>
    <property type="match status" value="1"/>
</dbReference>
<dbReference type="PANTHER" id="PTHR43842:SF2">
    <property type="entry name" value="PROPIONYL-COA CARBOXYLASE BETA CHAIN, MITOCHONDRIAL"/>
    <property type="match status" value="1"/>
</dbReference>
<dbReference type="InterPro" id="IPR029045">
    <property type="entry name" value="ClpP/crotonase-like_dom_sf"/>
</dbReference>
<dbReference type="PRINTS" id="PR01070">
    <property type="entry name" value="ACCCTRFRASEB"/>
</dbReference>
<dbReference type="EMBL" id="CP043661">
    <property type="protein sequence ID" value="QNE20913.1"/>
    <property type="molecule type" value="Genomic_DNA"/>
</dbReference>
<dbReference type="FunFam" id="3.90.226.10:FF:000016">
    <property type="entry name" value="Propionyl-CoA carboxylase, beta subunit"/>
    <property type="match status" value="1"/>
</dbReference>
<dbReference type="KEGG" id="kqi:F1D05_27115"/>
<dbReference type="Pfam" id="PF01039">
    <property type="entry name" value="Carboxyl_trans"/>
    <property type="match status" value="1"/>
</dbReference>
<accession>A0A7G6X3U8</accession>
<proteinExistence type="inferred from homology"/>
<dbReference type="GO" id="GO:0003989">
    <property type="term" value="F:acetyl-CoA carboxylase activity"/>
    <property type="evidence" value="ECO:0007669"/>
    <property type="project" value="InterPro"/>
</dbReference>
<dbReference type="Proteomes" id="UP000515563">
    <property type="component" value="Chromosome"/>
</dbReference>
<sequence>MGETVNIHTTAGKIADLEHKLDEAVHAGSERAVEKQHARGKKTARERIAMLLDEGSFSELDEFARHRSTSFGLDATRPYGDGVVTGFGTIDGRQVCVFAQDFTVFGGSLGEVFGEKIVKVMDLAMKIGCPLIGINDSGGARIQEGVVSLGLYGEIFRRNVRASGVIPQISLIMGPCAGGAVYSPAVTDFTVMVDESSYMFITGPDVIKTVTGEDVSQEELGGARTHNTKSGNAHYLGSDEEDAIDWVKALVSHLPQNNLEDPPAYDEPADLEPNETDLALDTLIPDSPNQPYDMHTVIESVVDDGEFLEVQALFAPNILIGFGRVEGRPVGVVANQPMQFAGTLDIDASEKAARFVRTCDAFNVPILTFVDVPGFLPGTDQEWNGIIRRGAKLIYAYAEATVPMITVITRKAYGGAYDVMGSKHLGADINLAWPTAQIAVMGAQGAVNILHRRELADAGDDTETRRQQLITEYEDHLANPYIAAERGYIDAVVKPSETRSEIIRALRLLRTKRDTLPPKKHGNIPL</sequence>
<dbReference type="SUPFAM" id="SSF52096">
    <property type="entry name" value="ClpP/crotonase"/>
    <property type="match status" value="2"/>
</dbReference>
<dbReference type="GO" id="GO:0006633">
    <property type="term" value="P:fatty acid biosynthetic process"/>
    <property type="evidence" value="ECO:0007669"/>
    <property type="project" value="InterPro"/>
</dbReference>
<dbReference type="AlphaFoldDB" id="A0A7G6X3U8"/>
<dbReference type="FunFam" id="3.90.226.10:FF:000017">
    <property type="entry name" value="Propionyl-CoA carboxylase subunit beta 5"/>
    <property type="match status" value="1"/>
</dbReference>
<evidence type="ECO:0000313" key="5">
    <source>
        <dbReference type="Proteomes" id="UP000515563"/>
    </source>
</evidence>
<reference evidence="4 5" key="2">
    <citation type="journal article" date="2020" name="Microbiol. Resour. Announc.">
        <title>Antarctic desert soil bacteria exhibit high novel natural product potential, evaluated through long-read genome sequencing and comparative genomics.</title>
        <authorList>
            <person name="Benaud N."/>
            <person name="Edwards R.J."/>
            <person name="Amos T.G."/>
            <person name="D'Agostino P.M."/>
            <person name="Gutierrez-Chavez C."/>
            <person name="Montgomery K."/>
            <person name="Nicetic I."/>
            <person name="Ferrari B.C."/>
        </authorList>
    </citation>
    <scope>NUCLEOTIDE SEQUENCE [LARGE SCALE GENOMIC DNA]</scope>
    <source>
        <strain evidence="4 5">SPB151</strain>
    </source>
</reference>
<protein>
    <submittedName>
        <fullName evidence="4">Acyl-CoA carboxylase subunit beta</fullName>
    </submittedName>
</protein>
<evidence type="ECO:0000259" key="2">
    <source>
        <dbReference type="PROSITE" id="PS50980"/>
    </source>
</evidence>